<dbReference type="GO" id="GO:0007076">
    <property type="term" value="P:mitotic chromosome condensation"/>
    <property type="evidence" value="ECO:0007669"/>
    <property type="project" value="InterPro"/>
</dbReference>
<feature type="domain" description="Condensin complex subunit 1 C-terminal" evidence="8">
    <location>
        <begin position="798"/>
        <end position="939"/>
    </location>
</feature>
<evidence type="ECO:0000259" key="8">
    <source>
        <dbReference type="Pfam" id="PF12717"/>
    </source>
</evidence>
<dbReference type="Proteomes" id="UP000688137">
    <property type="component" value="Unassembled WGS sequence"/>
</dbReference>
<comment type="caution">
    <text evidence="9">The sequence shown here is derived from an EMBL/GenBank/DDBJ whole genome shotgun (WGS) entry which is preliminary data.</text>
</comment>
<dbReference type="OMA" id="SNIHTES"/>
<comment type="subcellular location">
    <subcellularLocation>
        <location evidence="1">Nucleus</location>
    </subcellularLocation>
</comment>
<keyword evidence="4" id="KW-0539">Nucleus</keyword>
<sequence length="1120" mass="131778">MSDFEFPSTLGDYKGEDQTKNKTTAQIYKYLTTVSTNLIDEPEKLNECTTWLDFVYFSIKNGNTTQQINNVLSDILKNQLDKAYLGTLKLGSERITVFLACCYLCWHNQIEQQEHIKVLKSFVKYIKTSKLIQECFSMVMSVATSNCQSVIAHQIVAFLLSQNNEHYFNNLVVAFSAQNINCVPLLRRLNRQKLENEDEDTQMRFQELLPTSNSTFIECVILEYLTTIKPLYAKTSREVLLQMVKYLPDFFTQNNILHTLLKLYDKEQWMIRNTVTMTLGELLRQSVFMEDVEEKLLQLLLLRTHDSHVHGRSCVLYALKELISSRSVKLNAEILYKAVERLKDKSSSARRAAISLLDSIIKAYSKQYGIMTFKSSQLEKNRKLLELEKQKLIEDCQNLQEQLNRNQIDIKYYLDNLEQQLNSCRDREQKLKAQQVFQNQISIAMPDLIKIALSNIHTESKCVLQVFTTLMINHQEGMIEYVKQILVLVYQAELQEDLNKLIFNSFVRNYSKLIKLIEICDMLEITCLEQLFKSFKQKNLQLKTADVWDKAWDYLKQSKYILPNLRLIRFIGIMDDTLLYDKLCYLLRHLKDTKQFSEITEIILIIQEIPVEDVHQIYIKEIIKSLQNYDGSDLEWFRACDTFIRFTVEKIQKPEITLLEFLNSIPITNIPQLMFASSTIGLKLYVYSEKMIKQYRKEKTQPLDEMDQMDNSIQEHMDGKIKELQDLFEKMGDLSEYSSSAEAICKNMITDSYKERNLMIDQISVMSLLQFMIISKSCTIRNIKTIMEILDCQQVQSIIKCNIITMLSDIYYRYSDLIDINKVLQKMDDKVLKVRRTAIIIVSHLMLMELLRIDASQIAKHINDQDQTIKKHSKIFFVELYKKDSQKFYQVLPDLITSMAHNYQVSEEDFKIFAKEIIPLVQKDKLQEQILEKFLNRFDIFDREASLKNRSILQRVQEAKEDIIPYNPVQLTAERECVYLSYCLLYLKFHLENLRLLVTNFPQYKKVLKNPIILEQFKQIYQKCRKAASSCKMNARKTEAIQQSHEFSQLLTIFKTNLDSVDPQLEKLHLQQHNQQQQSNQQQVNKPKKIQTQYRPPKKNTKQQIRIPDSDDSSSMELEY</sequence>
<feature type="compositionally biased region" description="Low complexity" evidence="7">
    <location>
        <begin position="1071"/>
        <end position="1083"/>
    </location>
</feature>
<keyword evidence="5" id="KW-0131">Cell cycle</keyword>
<evidence type="ECO:0000256" key="5">
    <source>
        <dbReference type="ARBA" id="ARBA00023306"/>
    </source>
</evidence>
<feature type="coiled-coil region" evidence="6">
    <location>
        <begin position="375"/>
        <end position="434"/>
    </location>
</feature>
<dbReference type="GO" id="GO:0000796">
    <property type="term" value="C:condensin complex"/>
    <property type="evidence" value="ECO:0007669"/>
    <property type="project" value="TreeGrafter"/>
</dbReference>
<proteinExistence type="predicted"/>
<accession>A0A8S1LTD3</accession>
<dbReference type="GO" id="GO:0042393">
    <property type="term" value="F:histone binding"/>
    <property type="evidence" value="ECO:0007669"/>
    <property type="project" value="TreeGrafter"/>
</dbReference>
<dbReference type="InterPro" id="IPR032682">
    <property type="entry name" value="Cnd1_C"/>
</dbReference>
<dbReference type="InterPro" id="IPR026971">
    <property type="entry name" value="CND1/NCAPD3"/>
</dbReference>
<evidence type="ECO:0000256" key="6">
    <source>
        <dbReference type="SAM" id="Coils"/>
    </source>
</evidence>
<organism evidence="9 10">
    <name type="scientific">Paramecium primaurelia</name>
    <dbReference type="NCBI Taxonomy" id="5886"/>
    <lineage>
        <taxon>Eukaryota</taxon>
        <taxon>Sar</taxon>
        <taxon>Alveolata</taxon>
        <taxon>Ciliophora</taxon>
        <taxon>Intramacronucleata</taxon>
        <taxon>Oligohymenophorea</taxon>
        <taxon>Peniculida</taxon>
        <taxon>Parameciidae</taxon>
        <taxon>Paramecium</taxon>
    </lineage>
</organism>
<evidence type="ECO:0000256" key="4">
    <source>
        <dbReference type="ARBA" id="ARBA00023242"/>
    </source>
</evidence>
<name>A0A8S1LTD3_PARPR</name>
<feature type="compositionally biased region" description="Acidic residues" evidence="7">
    <location>
        <begin position="1110"/>
        <end position="1120"/>
    </location>
</feature>
<evidence type="ECO:0000256" key="1">
    <source>
        <dbReference type="ARBA" id="ARBA00004123"/>
    </source>
</evidence>
<feature type="region of interest" description="Disordered" evidence="7">
    <location>
        <begin position="1071"/>
        <end position="1120"/>
    </location>
</feature>
<gene>
    <name evidence="9" type="ORF">PPRIM_AZ9-3.1.T0440098</name>
</gene>
<keyword evidence="6" id="KW-0175">Coiled coil</keyword>
<dbReference type="Pfam" id="PF12717">
    <property type="entry name" value="Cnd1"/>
    <property type="match status" value="1"/>
</dbReference>
<keyword evidence="3" id="KW-0498">Mitosis</keyword>
<dbReference type="EMBL" id="CAJJDM010000044">
    <property type="protein sequence ID" value="CAD8069582.1"/>
    <property type="molecule type" value="Genomic_DNA"/>
</dbReference>
<dbReference type="GO" id="GO:0005634">
    <property type="term" value="C:nucleus"/>
    <property type="evidence" value="ECO:0007669"/>
    <property type="project" value="UniProtKB-SubCell"/>
</dbReference>
<evidence type="ECO:0000256" key="7">
    <source>
        <dbReference type="SAM" id="MobiDB-lite"/>
    </source>
</evidence>
<dbReference type="PANTHER" id="PTHR14222">
    <property type="entry name" value="CONDENSIN"/>
    <property type="match status" value="1"/>
</dbReference>
<dbReference type="GO" id="GO:0000779">
    <property type="term" value="C:condensed chromosome, centromeric region"/>
    <property type="evidence" value="ECO:0007669"/>
    <property type="project" value="TreeGrafter"/>
</dbReference>
<reference evidence="9" key="1">
    <citation type="submission" date="2021-01" db="EMBL/GenBank/DDBJ databases">
        <authorList>
            <consortium name="Genoscope - CEA"/>
            <person name="William W."/>
        </authorList>
    </citation>
    <scope>NUCLEOTIDE SEQUENCE</scope>
</reference>
<evidence type="ECO:0000313" key="9">
    <source>
        <dbReference type="EMBL" id="CAD8069582.1"/>
    </source>
</evidence>
<protein>
    <recommendedName>
        <fullName evidence="8">Condensin complex subunit 1 C-terminal domain-containing protein</fullName>
    </recommendedName>
</protein>
<dbReference type="GO" id="GO:0051301">
    <property type="term" value="P:cell division"/>
    <property type="evidence" value="ECO:0007669"/>
    <property type="project" value="UniProtKB-KW"/>
</dbReference>
<evidence type="ECO:0000256" key="3">
    <source>
        <dbReference type="ARBA" id="ARBA00022776"/>
    </source>
</evidence>
<keyword evidence="10" id="KW-1185">Reference proteome</keyword>
<dbReference type="AlphaFoldDB" id="A0A8S1LTD3"/>
<keyword evidence="2" id="KW-0132">Cell division</keyword>
<evidence type="ECO:0000313" key="10">
    <source>
        <dbReference type="Proteomes" id="UP000688137"/>
    </source>
</evidence>
<dbReference type="PANTHER" id="PTHR14222:SF2">
    <property type="entry name" value="CONDENSIN COMPLEX SUBUNIT 1"/>
    <property type="match status" value="1"/>
</dbReference>
<evidence type="ECO:0000256" key="2">
    <source>
        <dbReference type="ARBA" id="ARBA00022618"/>
    </source>
</evidence>
<dbReference type="GO" id="GO:0010032">
    <property type="term" value="P:meiotic chromosome condensation"/>
    <property type="evidence" value="ECO:0007669"/>
    <property type="project" value="TreeGrafter"/>
</dbReference>